<dbReference type="Pfam" id="PF15889">
    <property type="entry name" value="DUF4738"/>
    <property type="match status" value="1"/>
</dbReference>
<evidence type="ECO:0000313" key="1">
    <source>
        <dbReference type="EMBL" id="GAA4899632.1"/>
    </source>
</evidence>
<gene>
    <name evidence="1" type="ORF">GCM10023311_26270</name>
</gene>
<protein>
    <recommendedName>
        <fullName evidence="3">Lipoprotein</fullName>
    </recommendedName>
</protein>
<accession>A0ABP9FCY3</accession>
<dbReference type="Proteomes" id="UP001500433">
    <property type="component" value="Unassembled WGS sequence"/>
</dbReference>
<dbReference type="PROSITE" id="PS51257">
    <property type="entry name" value="PROKAR_LIPOPROTEIN"/>
    <property type="match status" value="1"/>
</dbReference>
<dbReference type="EMBL" id="BAABJH010000006">
    <property type="protein sequence ID" value="GAA4899632.1"/>
    <property type="molecule type" value="Genomic_DNA"/>
</dbReference>
<organism evidence="1 2">
    <name type="scientific">Flaviramulus aquimarinus</name>
    <dbReference type="NCBI Taxonomy" id="1170456"/>
    <lineage>
        <taxon>Bacteria</taxon>
        <taxon>Pseudomonadati</taxon>
        <taxon>Bacteroidota</taxon>
        <taxon>Flavobacteriia</taxon>
        <taxon>Flavobacteriales</taxon>
        <taxon>Flavobacteriaceae</taxon>
        <taxon>Flaviramulus</taxon>
    </lineage>
</organism>
<reference evidence="2" key="1">
    <citation type="journal article" date="2019" name="Int. J. Syst. Evol. Microbiol.">
        <title>The Global Catalogue of Microorganisms (GCM) 10K type strain sequencing project: providing services to taxonomists for standard genome sequencing and annotation.</title>
        <authorList>
            <consortium name="The Broad Institute Genomics Platform"/>
            <consortium name="The Broad Institute Genome Sequencing Center for Infectious Disease"/>
            <person name="Wu L."/>
            <person name="Ma J."/>
        </authorList>
    </citation>
    <scope>NUCLEOTIDE SEQUENCE [LARGE SCALE GENOMIC DNA]</scope>
    <source>
        <strain evidence="2">JCM 18274</strain>
    </source>
</reference>
<comment type="caution">
    <text evidence="1">The sequence shown here is derived from an EMBL/GenBank/DDBJ whole genome shotgun (WGS) entry which is preliminary data.</text>
</comment>
<keyword evidence="2" id="KW-1185">Reference proteome</keyword>
<evidence type="ECO:0008006" key="3">
    <source>
        <dbReference type="Google" id="ProtNLM"/>
    </source>
</evidence>
<sequence>MFKILYISRLEIFFLILTITLISCDGRDRIHKINAEVLHEGNLLNVFSQQIKFIPEQPIIIATDTILKNGFQIKIKYNSLENHDIVKIVKNKKNTITKVHYKNFEAKIEVLKDGNIINKSSISKALFNKFQNPDFWTKAIMQYVWIDYEASAKSNIYLNTSFHIPNTDTFKDFILKIDKNGMMQINQRNLTKNII</sequence>
<name>A0ABP9FCY3_9FLAO</name>
<proteinExistence type="predicted"/>
<dbReference type="InterPro" id="IPR031762">
    <property type="entry name" value="DUF4738"/>
</dbReference>
<evidence type="ECO:0000313" key="2">
    <source>
        <dbReference type="Proteomes" id="UP001500433"/>
    </source>
</evidence>
<dbReference type="Gene3D" id="2.40.128.510">
    <property type="entry name" value="Protein of unknown function DUF4738"/>
    <property type="match status" value="1"/>
</dbReference>